<dbReference type="Proteomes" id="UP000319384">
    <property type="component" value="Unassembled WGS sequence"/>
</dbReference>
<name>A0A520MX67_9GAMM</name>
<reference evidence="2 3" key="1">
    <citation type="submission" date="2019-02" db="EMBL/GenBank/DDBJ databases">
        <title>Prokaryotic population dynamics and viral predation in marine succession experiment using metagenomics: the confinement effect.</title>
        <authorList>
            <person name="Haro-Moreno J.M."/>
            <person name="Rodriguez-Valera F."/>
            <person name="Lopez-Perez M."/>
        </authorList>
    </citation>
    <scope>NUCLEOTIDE SEQUENCE [LARGE SCALE GENOMIC DNA]</scope>
    <source>
        <strain evidence="2">MED-G162</strain>
    </source>
</reference>
<dbReference type="InterPro" id="IPR028994">
    <property type="entry name" value="Integrin_alpha_N"/>
</dbReference>
<organism evidence="2 3">
    <name type="scientific">SAR86 cluster bacterium</name>
    <dbReference type="NCBI Taxonomy" id="2030880"/>
    <lineage>
        <taxon>Bacteria</taxon>
        <taxon>Pseudomonadati</taxon>
        <taxon>Pseudomonadota</taxon>
        <taxon>Gammaproteobacteria</taxon>
        <taxon>SAR86 cluster</taxon>
    </lineage>
</organism>
<dbReference type="AlphaFoldDB" id="A0A520MX67"/>
<evidence type="ECO:0000313" key="2">
    <source>
        <dbReference type="EMBL" id="RZO25804.1"/>
    </source>
</evidence>
<accession>A0A520MX67</accession>
<evidence type="ECO:0000313" key="3">
    <source>
        <dbReference type="Proteomes" id="UP000319384"/>
    </source>
</evidence>
<keyword evidence="1" id="KW-0732">Signal</keyword>
<dbReference type="SUPFAM" id="SSF69318">
    <property type="entry name" value="Integrin alpha N-terminal domain"/>
    <property type="match status" value="1"/>
</dbReference>
<dbReference type="PANTHER" id="PTHR46580:SF4">
    <property type="entry name" value="ATP_GTP-BINDING PROTEIN"/>
    <property type="match status" value="1"/>
</dbReference>
<protein>
    <submittedName>
        <fullName evidence="2">VCBS repeat-containing protein</fullName>
    </submittedName>
</protein>
<sequence length="613" mass="68956">MQKSFSYKFINRFFLLFILASCGGGGSSGIDELENIIPNINLNGLKNPSMSYENQIIEISSNITNCSFDISLSNQDFYKIHHIKTNDNKNFVFRNPLIYSESESFKLKISTIASSSCPEAEKNFDLRVDKYPTQYNLIPSNIYDLKKNLYGIGDIGFGGIIIKDTFTATICYPTPNDCESFENALFGQDAHNMVSGDFNGDGHEDFAVAWAIFPHTIEPDQKINAPLNIYLNNGDGRFEEDLSIYFDGSAPKHPFAYRTLAADFNNDGIDDIFSGSMGIQYRSDNYNENYIDPFPHLLLLSNSEGKFENKSHQIEDNNNGRGQLCNFAHDASSGDPDSDGDIDIFACNILNINDGKGNFTIHEYINLDWQRENQYGNPMSSLLVDLNNDSFDDIVFWNFDNRSSWSNNDEGYILLSNNSSNIQSWSKISLPIGPFGFDRNKYNHAASGDINNDGFHDVVVSITRDQPYYEGSYIQILINNGLGELIDMTDIKFSSQPRSEIHHGESNIYLKDMNLDGNLDIIHSSRDYSSGYHGAHIAINDGNGNFNSIDNNDLPNRPDPGYNNYDFLMKGMPLNIDNEACLDFISVTDAGWENSSDESSNYLFSVLNIDCNF</sequence>
<dbReference type="Gene3D" id="2.130.10.130">
    <property type="entry name" value="Integrin alpha, N-terminal"/>
    <property type="match status" value="2"/>
</dbReference>
<dbReference type="Pfam" id="PF13517">
    <property type="entry name" value="FG-GAP_3"/>
    <property type="match status" value="2"/>
</dbReference>
<proteinExistence type="predicted"/>
<gene>
    <name evidence="2" type="ORF">EVA95_03050</name>
</gene>
<dbReference type="EMBL" id="SHBH01000026">
    <property type="protein sequence ID" value="RZO25804.1"/>
    <property type="molecule type" value="Genomic_DNA"/>
</dbReference>
<dbReference type="InterPro" id="IPR013517">
    <property type="entry name" value="FG-GAP"/>
</dbReference>
<evidence type="ECO:0000256" key="1">
    <source>
        <dbReference type="ARBA" id="ARBA00022729"/>
    </source>
</evidence>
<comment type="caution">
    <text evidence="2">The sequence shown here is derived from an EMBL/GenBank/DDBJ whole genome shotgun (WGS) entry which is preliminary data.</text>
</comment>
<dbReference type="PANTHER" id="PTHR46580">
    <property type="entry name" value="SENSOR KINASE-RELATED"/>
    <property type="match status" value="1"/>
</dbReference>